<protein>
    <recommendedName>
        <fullName evidence="3">Transposase</fullName>
    </recommendedName>
</protein>
<keyword evidence="2" id="KW-1185">Reference proteome</keyword>
<reference evidence="1" key="1">
    <citation type="submission" date="2023-12" db="EMBL/GenBank/DDBJ databases">
        <title>Fervidustalea candida gen. nov., sp. nov., a novel member of the family Paenibacillaceae isolated from a geothermal area.</title>
        <authorList>
            <person name="Li W.-J."/>
            <person name="Jiao J.-Y."/>
            <person name="Chen Y."/>
        </authorList>
    </citation>
    <scope>NUCLEOTIDE SEQUENCE</scope>
    <source>
        <strain evidence="1">SYSU GA230002</strain>
    </source>
</reference>
<evidence type="ECO:0000313" key="2">
    <source>
        <dbReference type="Proteomes" id="UP001310386"/>
    </source>
</evidence>
<dbReference type="RefSeq" id="WP_371756211.1">
    <property type="nucleotide sequence ID" value="NZ_JAYJLD010000089.1"/>
</dbReference>
<evidence type="ECO:0008006" key="3">
    <source>
        <dbReference type="Google" id="ProtNLM"/>
    </source>
</evidence>
<organism evidence="1 2">
    <name type="scientific">Ferviditalea candida</name>
    <dbReference type="NCBI Taxonomy" id="3108399"/>
    <lineage>
        <taxon>Bacteria</taxon>
        <taxon>Bacillati</taxon>
        <taxon>Bacillota</taxon>
        <taxon>Bacilli</taxon>
        <taxon>Bacillales</taxon>
        <taxon>Paenibacillaceae</taxon>
        <taxon>Ferviditalea</taxon>
    </lineage>
</organism>
<evidence type="ECO:0000313" key="1">
    <source>
        <dbReference type="EMBL" id="MEB3104085.1"/>
    </source>
</evidence>
<accession>A0ABU5ZR91</accession>
<dbReference type="EMBL" id="JAYJLD010000089">
    <property type="protein sequence ID" value="MEB3104085.1"/>
    <property type="molecule type" value="Genomic_DNA"/>
</dbReference>
<dbReference type="Proteomes" id="UP001310386">
    <property type="component" value="Unassembled WGS sequence"/>
</dbReference>
<proteinExistence type="predicted"/>
<comment type="caution">
    <text evidence="1">The sequence shown here is derived from an EMBL/GenBank/DDBJ whole genome shotgun (WGS) entry which is preliminary data.</text>
</comment>
<name>A0ABU5ZR91_9BACL</name>
<gene>
    <name evidence="1" type="ORF">VF724_20960</name>
</gene>
<feature type="non-terminal residue" evidence="1">
    <location>
        <position position="1"/>
    </location>
</feature>
<sequence length="67" mass="7948">DFIIHILLAFWITRSSLCTRQLRRFYEKRAYGMQTELTLFLREDDLSPAQFMQAIQQQSVSPLVVKV</sequence>